<evidence type="ECO:0008006" key="2">
    <source>
        <dbReference type="Google" id="ProtNLM"/>
    </source>
</evidence>
<sequence>MKPCPRCGAKIPTNIKGCWNCGEVLDPHLIELAESVRAKT</sequence>
<proteinExistence type="predicted"/>
<reference evidence="1" key="1">
    <citation type="submission" date="2020-03" db="EMBL/GenBank/DDBJ databases">
        <title>The deep terrestrial virosphere.</title>
        <authorList>
            <person name="Holmfeldt K."/>
            <person name="Nilsson E."/>
            <person name="Simone D."/>
            <person name="Lopez-Fernandez M."/>
            <person name="Wu X."/>
            <person name="de Brujin I."/>
            <person name="Lundin D."/>
            <person name="Andersson A."/>
            <person name="Bertilsson S."/>
            <person name="Dopson M."/>
        </authorList>
    </citation>
    <scope>NUCLEOTIDE SEQUENCE</scope>
    <source>
        <strain evidence="1">MM171A05193</strain>
    </source>
</reference>
<evidence type="ECO:0000313" key="1">
    <source>
        <dbReference type="EMBL" id="QJH92526.1"/>
    </source>
</evidence>
<dbReference type="AlphaFoldDB" id="A0A6M3X456"/>
<name>A0A6M3X456_9ZZZZ</name>
<dbReference type="EMBL" id="MT143897">
    <property type="protein sequence ID" value="QJH92526.1"/>
    <property type="molecule type" value="Genomic_DNA"/>
</dbReference>
<gene>
    <name evidence="1" type="ORF">MM171A05193_0006</name>
</gene>
<organism evidence="1">
    <name type="scientific">viral metagenome</name>
    <dbReference type="NCBI Taxonomy" id="1070528"/>
    <lineage>
        <taxon>unclassified sequences</taxon>
        <taxon>metagenomes</taxon>
        <taxon>organismal metagenomes</taxon>
    </lineage>
</organism>
<accession>A0A6M3X456</accession>
<protein>
    <recommendedName>
        <fullName evidence="2">Zinc-ribbon domain-containing protein</fullName>
    </recommendedName>
</protein>